<protein>
    <recommendedName>
        <fullName evidence="1">Cupin type-2 domain-containing protein</fullName>
    </recommendedName>
</protein>
<gene>
    <name evidence="2" type="ORF">MNBD_BACTEROID06-1500</name>
</gene>
<dbReference type="InterPro" id="IPR013096">
    <property type="entry name" value="Cupin_2"/>
</dbReference>
<reference evidence="2" key="1">
    <citation type="submission" date="2018-06" db="EMBL/GenBank/DDBJ databases">
        <authorList>
            <person name="Zhirakovskaya E."/>
        </authorList>
    </citation>
    <scope>NUCLEOTIDE SEQUENCE</scope>
</reference>
<dbReference type="InterPro" id="IPR014710">
    <property type="entry name" value="RmlC-like_jellyroll"/>
</dbReference>
<dbReference type="PANTHER" id="PTHR37694">
    <property type="entry name" value="SLR8022 PROTEIN"/>
    <property type="match status" value="1"/>
</dbReference>
<dbReference type="Pfam" id="PF07883">
    <property type="entry name" value="Cupin_2"/>
    <property type="match status" value="1"/>
</dbReference>
<dbReference type="Gene3D" id="2.60.120.10">
    <property type="entry name" value="Jelly Rolls"/>
    <property type="match status" value="1"/>
</dbReference>
<sequence>MPVWHINKLTTTMKNKSFKPAEVYNLKQVVSFAEGGVVSKQFVKSKGGNITFFAFDQGEGLSEHTAPFEAVVQIIEGKAEVSIDGKKNVVAEGELIIMPANIPHALQAIEPFKMCLIMLKDT</sequence>
<dbReference type="PANTHER" id="PTHR37694:SF1">
    <property type="entry name" value="SLR8022 PROTEIN"/>
    <property type="match status" value="1"/>
</dbReference>
<organism evidence="2">
    <name type="scientific">hydrothermal vent metagenome</name>
    <dbReference type="NCBI Taxonomy" id="652676"/>
    <lineage>
        <taxon>unclassified sequences</taxon>
        <taxon>metagenomes</taxon>
        <taxon>ecological metagenomes</taxon>
    </lineage>
</organism>
<dbReference type="SUPFAM" id="SSF51182">
    <property type="entry name" value="RmlC-like cupins"/>
    <property type="match status" value="1"/>
</dbReference>
<dbReference type="AlphaFoldDB" id="A0A3B0UUK1"/>
<name>A0A3B0UUK1_9ZZZZ</name>
<proteinExistence type="predicted"/>
<dbReference type="InterPro" id="IPR011051">
    <property type="entry name" value="RmlC_Cupin_sf"/>
</dbReference>
<accession>A0A3B0UUK1</accession>
<feature type="domain" description="Cupin type-2" evidence="1">
    <location>
        <begin position="53"/>
        <end position="114"/>
    </location>
</feature>
<dbReference type="CDD" id="cd02230">
    <property type="entry name" value="cupin_HP0902-like"/>
    <property type="match status" value="1"/>
</dbReference>
<evidence type="ECO:0000259" key="1">
    <source>
        <dbReference type="Pfam" id="PF07883"/>
    </source>
</evidence>
<evidence type="ECO:0000313" key="2">
    <source>
        <dbReference type="EMBL" id="VAW29007.1"/>
    </source>
</evidence>
<dbReference type="EMBL" id="UOES01000496">
    <property type="protein sequence ID" value="VAW29007.1"/>
    <property type="molecule type" value="Genomic_DNA"/>
</dbReference>